<name>A0A067LZY8_BOTB1</name>
<feature type="transmembrane region" description="Helical" evidence="1">
    <location>
        <begin position="226"/>
        <end position="245"/>
    </location>
</feature>
<accession>A0A067LZY8</accession>
<sequence>MGELLTAAATLLVVFSPYIYSSVAKYLAARRAPPPAPTTQPVAERTPFIRALEALLAAHTCLVLFKLFCGRPANIFTDNGASLTTPPLPLRNILLTRLAQFETPTPEGSLQESYLSPELESLLSRLQSFEVRTSYVRFGHDAVQKCAYCLSFDDFWLFALPGLMLSYIRTLAVVGSLTAIGSGKRRFRWWAVGAVIGGFVLELWTLQTTDIRLTDDTVMLHDRLWLLRHLGFLAIPIVVYALPVAGHPLSPLLTLPQTLENVERTILTLRLMERTRLAGARSLPLRERATEWSEQERKISEWGYEDPQLMAEATKLGLEIGMDANAEQAGKMSLLQALCVGLGAPMPQQAPPT</sequence>
<organism evidence="2 3">
    <name type="scientific">Botryobasidium botryosum (strain FD-172 SS1)</name>
    <dbReference type="NCBI Taxonomy" id="930990"/>
    <lineage>
        <taxon>Eukaryota</taxon>
        <taxon>Fungi</taxon>
        <taxon>Dikarya</taxon>
        <taxon>Basidiomycota</taxon>
        <taxon>Agaricomycotina</taxon>
        <taxon>Agaricomycetes</taxon>
        <taxon>Cantharellales</taxon>
        <taxon>Botryobasidiaceae</taxon>
        <taxon>Botryobasidium</taxon>
    </lineage>
</organism>
<dbReference type="AlphaFoldDB" id="A0A067LZY8"/>
<dbReference type="OrthoDB" id="4218123at2759"/>
<dbReference type="Proteomes" id="UP000027195">
    <property type="component" value="Unassembled WGS sequence"/>
</dbReference>
<dbReference type="HOGENOM" id="CLU_065849_0_0_1"/>
<keyword evidence="1" id="KW-0812">Transmembrane</keyword>
<evidence type="ECO:0000313" key="3">
    <source>
        <dbReference type="Proteomes" id="UP000027195"/>
    </source>
</evidence>
<feature type="transmembrane region" description="Helical" evidence="1">
    <location>
        <begin position="187"/>
        <end position="206"/>
    </location>
</feature>
<dbReference type="STRING" id="930990.A0A067LZY8"/>
<feature type="transmembrane region" description="Helical" evidence="1">
    <location>
        <begin position="155"/>
        <end position="180"/>
    </location>
</feature>
<keyword evidence="1" id="KW-1133">Transmembrane helix</keyword>
<evidence type="ECO:0000313" key="2">
    <source>
        <dbReference type="EMBL" id="KDQ08809.1"/>
    </source>
</evidence>
<protein>
    <submittedName>
        <fullName evidence="2">Uncharacterized protein</fullName>
    </submittedName>
</protein>
<keyword evidence="3" id="KW-1185">Reference proteome</keyword>
<dbReference type="InParanoid" id="A0A067LZY8"/>
<dbReference type="PANTHER" id="PTHR39470">
    <property type="entry name" value="CHROMOSOME 10, WHOLE GENOME SHOTGUN SEQUENCE"/>
    <property type="match status" value="1"/>
</dbReference>
<gene>
    <name evidence="2" type="ORF">BOTBODRAFT_37667</name>
</gene>
<evidence type="ECO:0000256" key="1">
    <source>
        <dbReference type="SAM" id="Phobius"/>
    </source>
</evidence>
<proteinExistence type="predicted"/>
<keyword evidence="1" id="KW-0472">Membrane</keyword>
<dbReference type="EMBL" id="KL198086">
    <property type="protein sequence ID" value="KDQ08809.1"/>
    <property type="molecule type" value="Genomic_DNA"/>
</dbReference>
<dbReference type="PANTHER" id="PTHR39470:SF1">
    <property type="entry name" value="CHORISMATE SYNTHASE PROTEIN"/>
    <property type="match status" value="1"/>
</dbReference>
<reference evidence="3" key="1">
    <citation type="journal article" date="2014" name="Proc. Natl. Acad. Sci. U.S.A.">
        <title>Extensive sampling of basidiomycete genomes demonstrates inadequacy of the white-rot/brown-rot paradigm for wood decay fungi.</title>
        <authorList>
            <person name="Riley R."/>
            <person name="Salamov A.A."/>
            <person name="Brown D.W."/>
            <person name="Nagy L.G."/>
            <person name="Floudas D."/>
            <person name="Held B.W."/>
            <person name="Levasseur A."/>
            <person name="Lombard V."/>
            <person name="Morin E."/>
            <person name="Otillar R."/>
            <person name="Lindquist E.A."/>
            <person name="Sun H."/>
            <person name="LaButti K.M."/>
            <person name="Schmutz J."/>
            <person name="Jabbour D."/>
            <person name="Luo H."/>
            <person name="Baker S.E."/>
            <person name="Pisabarro A.G."/>
            <person name="Walton J.D."/>
            <person name="Blanchette R.A."/>
            <person name="Henrissat B."/>
            <person name="Martin F."/>
            <person name="Cullen D."/>
            <person name="Hibbett D.S."/>
            <person name="Grigoriev I.V."/>
        </authorList>
    </citation>
    <scope>NUCLEOTIDE SEQUENCE [LARGE SCALE GENOMIC DNA]</scope>
    <source>
        <strain evidence="3">FD-172 SS1</strain>
    </source>
</reference>